<name>A0AC61R1V9_9FIRM</name>
<keyword evidence="1" id="KW-0032">Aminotransferase</keyword>
<organism evidence="1 2">
    <name type="scientific">Hominisplanchenecus murintestinalis</name>
    <dbReference type="NCBI Taxonomy" id="2941517"/>
    <lineage>
        <taxon>Bacteria</taxon>
        <taxon>Bacillati</taxon>
        <taxon>Bacillota</taxon>
        <taxon>Clostridia</taxon>
        <taxon>Lachnospirales</taxon>
        <taxon>Lachnospiraceae</taxon>
        <taxon>Hominisplanchenecus</taxon>
    </lineage>
</organism>
<sequence length="400" mass="46124">MYTKLVRNYSTDISDIVELTVNHNSCFISSWDKSEQILNIDDKLIEQSIHQQTHKNTYIMSKDMGTLKNKISSYFDRQGLTISKDNMTIVSNGTSAAFISLLQIFKRNATNFLCIGPIYFTYMHLLDMFKKKLYYYDINLFMETNIDFTILQKELIDNNIHCIILIQPFFGSGINLDKSELKKIISLCEEKNIYLLIDYVYGNMDWNSISHIHNPKLIPLITSSKHCLLYESISKRIFLNGMKNAIIFGSSQLINSINIDSEICLGSISYIQESLLYTIYSPENLESVNYFITDILTYASSNYNLLSTLTLGTDVKLCKSTSGYFTLVAIPKTYFQSSEDRDIMKEIYQKANVVTIPHSRYYYKLTNHYCFRVNLVIETNKLLSAVQAILQICSNGRNLL</sequence>
<reference evidence="1" key="1">
    <citation type="submission" date="2019-04" db="EMBL/GenBank/DDBJ databases">
        <title>Microbes associate with the intestines of laboratory mice.</title>
        <authorList>
            <person name="Navarre W."/>
            <person name="Wong E."/>
            <person name="Huang K."/>
            <person name="Tropini C."/>
            <person name="Ng K."/>
            <person name="Yu B."/>
        </authorList>
    </citation>
    <scope>NUCLEOTIDE SEQUENCE</scope>
    <source>
        <strain evidence="1">NM72_1-8</strain>
    </source>
</reference>
<keyword evidence="2" id="KW-1185">Reference proteome</keyword>
<protein>
    <submittedName>
        <fullName evidence="1">Aminotransferase class I/II-fold pyridoxal phosphate-dependent enzyme</fullName>
    </submittedName>
</protein>
<comment type="caution">
    <text evidence="1">The sequence shown here is derived from an EMBL/GenBank/DDBJ whole genome shotgun (WGS) entry which is preliminary data.</text>
</comment>
<evidence type="ECO:0000313" key="1">
    <source>
        <dbReference type="EMBL" id="TGX99780.1"/>
    </source>
</evidence>
<accession>A0AC61R1V9</accession>
<evidence type="ECO:0000313" key="2">
    <source>
        <dbReference type="Proteomes" id="UP000307720"/>
    </source>
</evidence>
<dbReference type="EMBL" id="SRZB01000005">
    <property type="protein sequence ID" value="TGX99780.1"/>
    <property type="molecule type" value="Genomic_DNA"/>
</dbReference>
<proteinExistence type="predicted"/>
<dbReference type="Proteomes" id="UP000307720">
    <property type="component" value="Unassembled WGS sequence"/>
</dbReference>
<gene>
    <name evidence="1" type="ORF">E5357_04710</name>
</gene>
<keyword evidence="1" id="KW-0808">Transferase</keyword>